<feature type="transmembrane region" description="Helical" evidence="1">
    <location>
        <begin position="188"/>
        <end position="206"/>
    </location>
</feature>
<organism evidence="2 3">
    <name type="scientific">Bifidobacterium pullorum subsp. saeculare</name>
    <dbReference type="NCBI Taxonomy" id="78257"/>
    <lineage>
        <taxon>Bacteria</taxon>
        <taxon>Bacillati</taxon>
        <taxon>Actinomycetota</taxon>
        <taxon>Actinomycetes</taxon>
        <taxon>Bifidobacteriales</taxon>
        <taxon>Bifidobacteriaceae</taxon>
        <taxon>Bifidobacterium</taxon>
    </lineage>
</organism>
<keyword evidence="1" id="KW-1133">Transmembrane helix</keyword>
<feature type="transmembrane region" description="Helical" evidence="1">
    <location>
        <begin position="116"/>
        <end position="138"/>
    </location>
</feature>
<dbReference type="EMBL" id="JACLYU010000003">
    <property type="protein sequence ID" value="MBM6699248.1"/>
    <property type="molecule type" value="Genomic_DNA"/>
</dbReference>
<evidence type="ECO:0008006" key="4">
    <source>
        <dbReference type="Google" id="ProtNLM"/>
    </source>
</evidence>
<evidence type="ECO:0000313" key="3">
    <source>
        <dbReference type="Proteomes" id="UP000718821"/>
    </source>
</evidence>
<dbReference type="AlphaFoldDB" id="A0A938WY97"/>
<protein>
    <recommendedName>
        <fullName evidence="4">ABC transporter permease</fullName>
    </recommendedName>
</protein>
<sequence length="265" mass="28232">MIAALYARGAKTSLIPTVIIAAVLAMYTTLITALYDPDASAALDAMMKTMPGLFDAFGMGDDTTTLMGFLLNYLYGFLYVLFPLVLILLLVHRLVIRPIDRGSMAYLLASPHRRGAVVGTLAAVMLTMLAALMVFLTVLEFGTAAVLFPDEQLGIGLLRVNAGLSALWLCMAGLSLLSACAFRDAAPALWAGGGFVIVEFVAQMVAQAGDRFKDIRYATFLTLFDRYGLADGDGTAIWQAVALAVVGVASLAAAMTAFVRRDLEV</sequence>
<dbReference type="RefSeq" id="WP_204467844.1">
    <property type="nucleotide sequence ID" value="NZ_JACLYU010000003.1"/>
</dbReference>
<comment type="caution">
    <text evidence="2">The sequence shown here is derived from an EMBL/GenBank/DDBJ whole genome shotgun (WGS) entry which is preliminary data.</text>
</comment>
<proteinExistence type="predicted"/>
<evidence type="ECO:0000256" key="1">
    <source>
        <dbReference type="SAM" id="Phobius"/>
    </source>
</evidence>
<feature type="transmembrane region" description="Helical" evidence="1">
    <location>
        <begin position="73"/>
        <end position="95"/>
    </location>
</feature>
<feature type="transmembrane region" description="Helical" evidence="1">
    <location>
        <begin position="236"/>
        <end position="259"/>
    </location>
</feature>
<gene>
    <name evidence="2" type="ORF">H7U32_02680</name>
</gene>
<keyword evidence="3" id="KW-1185">Reference proteome</keyword>
<reference evidence="2" key="2">
    <citation type="journal article" date="2021" name="Sci. Rep.">
        <title>The distribution of antibiotic resistance genes in chicken gut microbiota commensals.</title>
        <authorList>
            <person name="Juricova H."/>
            <person name="Matiasovicova J."/>
            <person name="Kubasova T."/>
            <person name="Cejkova D."/>
            <person name="Rychlik I."/>
        </authorList>
    </citation>
    <scope>NUCLEOTIDE SEQUENCE</scope>
    <source>
        <strain evidence="2">An836</strain>
    </source>
</reference>
<feature type="transmembrane region" description="Helical" evidence="1">
    <location>
        <begin position="12"/>
        <end position="35"/>
    </location>
</feature>
<name>A0A938WY97_9BIFI</name>
<keyword evidence="1" id="KW-0812">Transmembrane</keyword>
<accession>A0A938WY97</accession>
<reference evidence="2" key="1">
    <citation type="submission" date="2020-08" db="EMBL/GenBank/DDBJ databases">
        <authorList>
            <person name="Cejkova D."/>
            <person name="Kubasova T."/>
            <person name="Jahodarova E."/>
            <person name="Rychlik I."/>
        </authorList>
    </citation>
    <scope>NUCLEOTIDE SEQUENCE</scope>
    <source>
        <strain evidence="2">An836</strain>
    </source>
</reference>
<evidence type="ECO:0000313" key="2">
    <source>
        <dbReference type="EMBL" id="MBM6699248.1"/>
    </source>
</evidence>
<keyword evidence="1" id="KW-0472">Membrane</keyword>
<feature type="transmembrane region" description="Helical" evidence="1">
    <location>
        <begin position="158"/>
        <end position="181"/>
    </location>
</feature>
<dbReference type="Proteomes" id="UP000718821">
    <property type="component" value="Unassembled WGS sequence"/>
</dbReference>